<comment type="caution">
    <text evidence="1">The sequence shown here is derived from an EMBL/GenBank/DDBJ whole genome shotgun (WGS) entry which is preliminary data.</text>
</comment>
<dbReference type="EMBL" id="WBMR01000059">
    <property type="protein sequence ID" value="KAB2379297.1"/>
    <property type="molecule type" value="Genomic_DNA"/>
</dbReference>
<evidence type="ECO:0000313" key="1">
    <source>
        <dbReference type="EMBL" id="KAB2379297.1"/>
    </source>
</evidence>
<name>A0A6L3VR49_9ACTN</name>
<protein>
    <submittedName>
        <fullName evidence="1">Uncharacterized protein</fullName>
    </submittedName>
</protein>
<dbReference type="Proteomes" id="UP000483004">
    <property type="component" value="Unassembled WGS sequence"/>
</dbReference>
<gene>
    <name evidence="1" type="ORF">F9B16_21030</name>
</gene>
<dbReference type="RefSeq" id="WP_151541818.1">
    <property type="nucleotide sequence ID" value="NZ_WBMR01000059.1"/>
</dbReference>
<evidence type="ECO:0000313" key="2">
    <source>
        <dbReference type="Proteomes" id="UP000483004"/>
    </source>
</evidence>
<accession>A0A6L3VR49</accession>
<sequence length="89" mass="9530">MATALHTPRTEAALRQEYDLLSAEYAELLAHVRAAVAADRDGELNPIVHLAGFLEERGQLPPAGMPASRLVAEAFARTAETDRQFGGAS</sequence>
<reference evidence="1 2" key="1">
    <citation type="submission" date="2019-09" db="EMBL/GenBank/DDBJ databases">
        <title>Actinomadura physcomitrii sp. nov., a novel actinomycete isolated from moss [Physcomitrium sphaericum (Ludw) Fuernr].</title>
        <authorList>
            <person name="Liu C."/>
            <person name="Zhuang X."/>
        </authorList>
    </citation>
    <scope>NUCLEOTIDE SEQUENCE [LARGE SCALE GENOMIC DNA]</scope>
    <source>
        <strain evidence="1 2">CYP1-1B</strain>
    </source>
</reference>
<organism evidence="1 2">
    <name type="scientific">Actinomadura montaniterrae</name>
    <dbReference type="NCBI Taxonomy" id="1803903"/>
    <lineage>
        <taxon>Bacteria</taxon>
        <taxon>Bacillati</taxon>
        <taxon>Actinomycetota</taxon>
        <taxon>Actinomycetes</taxon>
        <taxon>Streptosporangiales</taxon>
        <taxon>Thermomonosporaceae</taxon>
        <taxon>Actinomadura</taxon>
    </lineage>
</organism>
<dbReference type="AlphaFoldDB" id="A0A6L3VR49"/>
<proteinExistence type="predicted"/>
<keyword evidence="2" id="KW-1185">Reference proteome</keyword>